<dbReference type="GO" id="GO:0000785">
    <property type="term" value="C:chromatin"/>
    <property type="evidence" value="ECO:0007669"/>
    <property type="project" value="TreeGrafter"/>
</dbReference>
<reference evidence="3 4" key="1">
    <citation type="journal article" date="2019" name="Genome Biol. Evol.">
        <title>Insights into the evolution of the New World diploid cottons (Gossypium, subgenus Houzingenia) based on genome sequencing.</title>
        <authorList>
            <person name="Grover C.E."/>
            <person name="Arick M.A. 2nd"/>
            <person name="Thrash A."/>
            <person name="Conover J.L."/>
            <person name="Sanders W.S."/>
            <person name="Peterson D.G."/>
            <person name="Frelichowski J.E."/>
            <person name="Scheffler J.A."/>
            <person name="Scheffler B.E."/>
            <person name="Wendel J.F."/>
        </authorList>
    </citation>
    <scope>NUCLEOTIDE SEQUENCE [LARGE SCALE GENOMIC DNA]</scope>
    <source>
        <strain evidence="3">157</strain>
        <tissue evidence="3">Leaf</tissue>
    </source>
</reference>
<dbReference type="GO" id="GO:0010468">
    <property type="term" value="P:regulation of gene expression"/>
    <property type="evidence" value="ECO:0007669"/>
    <property type="project" value="TreeGrafter"/>
</dbReference>
<dbReference type="GO" id="GO:0005634">
    <property type="term" value="C:nucleus"/>
    <property type="evidence" value="ECO:0007669"/>
    <property type="project" value="TreeGrafter"/>
</dbReference>
<gene>
    <name evidence="3" type="ORF">Golob_028106</name>
</gene>
<comment type="caution">
    <text evidence="3">The sequence shown here is derived from an EMBL/GenBank/DDBJ whole genome shotgun (WGS) entry which is preliminary data.</text>
</comment>
<dbReference type="PROSITE" id="PS51183">
    <property type="entry name" value="JMJN"/>
    <property type="match status" value="1"/>
</dbReference>
<evidence type="ECO:0000256" key="1">
    <source>
        <dbReference type="SAM" id="MobiDB-lite"/>
    </source>
</evidence>
<dbReference type="InterPro" id="IPR003349">
    <property type="entry name" value="JmjN"/>
</dbReference>
<dbReference type="EMBL" id="JABEZX010356233">
    <property type="protein sequence ID" value="MBA0577589.1"/>
    <property type="molecule type" value="Genomic_DNA"/>
</dbReference>
<keyword evidence="4" id="KW-1185">Reference proteome</keyword>
<evidence type="ECO:0000313" key="4">
    <source>
        <dbReference type="Proteomes" id="UP000593572"/>
    </source>
</evidence>
<organism evidence="3 4">
    <name type="scientific">Gossypium lobatum</name>
    <dbReference type="NCBI Taxonomy" id="34289"/>
    <lineage>
        <taxon>Eukaryota</taxon>
        <taxon>Viridiplantae</taxon>
        <taxon>Streptophyta</taxon>
        <taxon>Embryophyta</taxon>
        <taxon>Tracheophyta</taxon>
        <taxon>Spermatophyta</taxon>
        <taxon>Magnoliopsida</taxon>
        <taxon>eudicotyledons</taxon>
        <taxon>Gunneridae</taxon>
        <taxon>Pentapetalae</taxon>
        <taxon>rosids</taxon>
        <taxon>malvids</taxon>
        <taxon>Malvales</taxon>
        <taxon>Malvaceae</taxon>
        <taxon>Malvoideae</taxon>
        <taxon>Gossypium</taxon>
    </lineage>
</organism>
<accession>A0A7J8NKT8</accession>
<dbReference type="AlphaFoldDB" id="A0A7J8NKT8"/>
<dbReference type="PANTHER" id="PTHR10694:SF38">
    <property type="entry name" value="LYSINE-SPECIFIC DEMETHYLASE REF6"/>
    <property type="match status" value="1"/>
</dbReference>
<dbReference type="PANTHER" id="PTHR10694">
    <property type="entry name" value="LYSINE-SPECIFIC DEMETHYLASE"/>
    <property type="match status" value="1"/>
</dbReference>
<evidence type="ECO:0000259" key="2">
    <source>
        <dbReference type="PROSITE" id="PS51183"/>
    </source>
</evidence>
<feature type="region of interest" description="Disordered" evidence="1">
    <location>
        <begin position="57"/>
        <end position="79"/>
    </location>
</feature>
<dbReference type="Gene3D" id="2.60.120.650">
    <property type="entry name" value="Cupin"/>
    <property type="match status" value="1"/>
</dbReference>
<proteinExistence type="predicted"/>
<dbReference type="GO" id="GO:0034647">
    <property type="term" value="F:histone H3K4me/H3K4me2/H3K4me3 demethylase activity"/>
    <property type="evidence" value="ECO:0007669"/>
    <property type="project" value="TreeGrafter"/>
</dbReference>
<dbReference type="Proteomes" id="UP000593572">
    <property type="component" value="Unassembled WGS sequence"/>
</dbReference>
<name>A0A7J8NKT8_9ROSI</name>
<evidence type="ECO:0000313" key="3">
    <source>
        <dbReference type="EMBL" id="MBA0577589.1"/>
    </source>
</evidence>
<protein>
    <recommendedName>
        <fullName evidence="2">JmjN domain-containing protein</fullName>
    </recommendedName>
</protein>
<feature type="domain" description="JmjN" evidence="2">
    <location>
        <begin position="4"/>
        <end position="45"/>
    </location>
</feature>
<dbReference type="Pfam" id="PF02375">
    <property type="entry name" value="JmjN"/>
    <property type="match status" value="1"/>
</dbReference>
<dbReference type="SMART" id="SM00545">
    <property type="entry name" value="JmjN"/>
    <property type="match status" value="1"/>
</dbReference>
<sequence>MPLAPGYRPTLSEFQDPIAYIFKIEKEASQCGICEIIPPVAPAPKKTAIRNLNRSVSAPAEANASSDSKPAPKFTSRQQQIGFCPRKHRPVQKPVWQSGKPGSAYLPLNSKKSSWGGREAREGVTIGETPVIVKVREGGDSGCYFPYGVHCNVVQEGDLFNALLV</sequence>